<organism evidence="15 16">
    <name type="scientific">Cannabis sativa</name>
    <name type="common">Hemp</name>
    <name type="synonym">Marijuana</name>
    <dbReference type="NCBI Taxonomy" id="3483"/>
    <lineage>
        <taxon>Eukaryota</taxon>
        <taxon>Viridiplantae</taxon>
        <taxon>Streptophyta</taxon>
        <taxon>Embryophyta</taxon>
        <taxon>Tracheophyta</taxon>
        <taxon>Spermatophyta</taxon>
        <taxon>Magnoliopsida</taxon>
        <taxon>eudicotyledons</taxon>
        <taxon>Gunneridae</taxon>
        <taxon>Pentapetalae</taxon>
        <taxon>rosids</taxon>
        <taxon>fabids</taxon>
        <taxon>Rosales</taxon>
        <taxon>Cannabaceae</taxon>
        <taxon>Cannabis</taxon>
    </lineage>
</organism>
<keyword evidence="7 10" id="KW-0720">Serine protease</keyword>
<dbReference type="Pfam" id="PF17766">
    <property type="entry name" value="fn3_6"/>
    <property type="match status" value="1"/>
</dbReference>
<dbReference type="CDD" id="cd02120">
    <property type="entry name" value="PA_subtilisin_like"/>
    <property type="match status" value="1"/>
</dbReference>
<dbReference type="PROSITE" id="PS51892">
    <property type="entry name" value="SUBTILASE"/>
    <property type="match status" value="1"/>
</dbReference>
<dbReference type="InterPro" id="IPR000209">
    <property type="entry name" value="Peptidase_S8/S53_dom"/>
</dbReference>
<dbReference type="Proteomes" id="UP000525078">
    <property type="component" value="Unassembled WGS sequence"/>
</dbReference>
<comment type="caution">
    <text evidence="15">The sequence shown here is derived from an EMBL/GenBank/DDBJ whole genome shotgun (WGS) entry which is preliminary data.</text>
</comment>
<evidence type="ECO:0000256" key="4">
    <source>
        <dbReference type="ARBA" id="ARBA00022670"/>
    </source>
</evidence>
<dbReference type="GO" id="GO:0004252">
    <property type="term" value="F:serine-type endopeptidase activity"/>
    <property type="evidence" value="ECO:0007669"/>
    <property type="project" value="UniProtKB-UniRule"/>
</dbReference>
<dbReference type="SUPFAM" id="SSF52743">
    <property type="entry name" value="Subtilisin-like"/>
    <property type="match status" value="1"/>
</dbReference>
<dbReference type="FunFam" id="3.30.70.80:FF:000003">
    <property type="entry name" value="Subtilisin-like protease SBT1.9"/>
    <property type="match status" value="1"/>
</dbReference>
<name>A0A7J6HLE4_CANSA</name>
<keyword evidence="5 11" id="KW-0732">Signal</keyword>
<dbReference type="Pfam" id="PF00082">
    <property type="entry name" value="Peptidase_S8"/>
    <property type="match status" value="1"/>
</dbReference>
<dbReference type="GO" id="GO:0006508">
    <property type="term" value="P:proteolysis"/>
    <property type="evidence" value="ECO:0007669"/>
    <property type="project" value="UniProtKB-KW"/>
</dbReference>
<gene>
    <name evidence="15" type="ORF">F8388_001727</name>
</gene>
<evidence type="ECO:0000256" key="6">
    <source>
        <dbReference type="ARBA" id="ARBA00022801"/>
    </source>
</evidence>
<dbReference type="InterPro" id="IPR041469">
    <property type="entry name" value="Subtilisin-like_FN3"/>
</dbReference>
<keyword evidence="8" id="KW-0325">Glycoprotein</keyword>
<evidence type="ECO:0000256" key="11">
    <source>
        <dbReference type="SAM" id="SignalP"/>
    </source>
</evidence>
<dbReference type="Gene3D" id="3.30.70.80">
    <property type="entry name" value="Peptidase S8 propeptide/proteinase inhibitor I9"/>
    <property type="match status" value="1"/>
</dbReference>
<evidence type="ECO:0000259" key="14">
    <source>
        <dbReference type="Pfam" id="PF17766"/>
    </source>
</evidence>
<feature type="chain" id="PRO_5029766193" evidence="11">
    <location>
        <begin position="25"/>
        <end position="757"/>
    </location>
</feature>
<feature type="active site" description="Charge relay system" evidence="9 10">
    <location>
        <position position="213"/>
    </location>
</feature>
<dbReference type="FunFam" id="3.40.50.200:FF:000006">
    <property type="entry name" value="Subtilisin-like protease SBT1.5"/>
    <property type="match status" value="1"/>
</dbReference>
<dbReference type="GO" id="GO:0009609">
    <property type="term" value="P:response to symbiotic bacterium"/>
    <property type="evidence" value="ECO:0007669"/>
    <property type="project" value="UniProtKB-ARBA"/>
</dbReference>
<dbReference type="Gene3D" id="3.40.50.200">
    <property type="entry name" value="Peptidase S8/S53 domain"/>
    <property type="match status" value="1"/>
</dbReference>
<evidence type="ECO:0000256" key="3">
    <source>
        <dbReference type="ARBA" id="ARBA00022525"/>
    </source>
</evidence>
<evidence type="ECO:0000256" key="8">
    <source>
        <dbReference type="ARBA" id="ARBA00023180"/>
    </source>
</evidence>
<evidence type="ECO:0000313" key="16">
    <source>
        <dbReference type="Proteomes" id="UP000525078"/>
    </source>
</evidence>
<evidence type="ECO:0000256" key="9">
    <source>
        <dbReference type="PIRSR" id="PIRSR615500-1"/>
    </source>
</evidence>
<dbReference type="InterPro" id="IPR034197">
    <property type="entry name" value="Peptidases_S8_3"/>
</dbReference>
<evidence type="ECO:0000259" key="12">
    <source>
        <dbReference type="Pfam" id="PF00082"/>
    </source>
</evidence>
<evidence type="ECO:0000256" key="5">
    <source>
        <dbReference type="ARBA" id="ARBA00022729"/>
    </source>
</evidence>
<evidence type="ECO:0000256" key="10">
    <source>
        <dbReference type="PROSITE-ProRule" id="PRU01240"/>
    </source>
</evidence>
<dbReference type="InterPro" id="IPR037045">
    <property type="entry name" value="S8pro/Inhibitor_I9_sf"/>
</dbReference>
<evidence type="ECO:0000256" key="1">
    <source>
        <dbReference type="ARBA" id="ARBA00004613"/>
    </source>
</evidence>
<feature type="active site" description="Charge relay system" evidence="9 10">
    <location>
        <position position="142"/>
    </location>
</feature>
<comment type="subcellular location">
    <subcellularLocation>
        <location evidence="1">Secreted</location>
    </subcellularLocation>
</comment>
<dbReference type="EMBL" id="JAATIP010000007">
    <property type="protein sequence ID" value="KAF4395340.1"/>
    <property type="molecule type" value="Genomic_DNA"/>
</dbReference>
<feature type="domain" description="Subtilisin-like protease fibronectin type-III" evidence="14">
    <location>
        <begin position="643"/>
        <end position="747"/>
    </location>
</feature>
<dbReference type="InterPro" id="IPR045051">
    <property type="entry name" value="SBT"/>
</dbReference>
<dbReference type="AlphaFoldDB" id="A0A7J6HLE4"/>
<proteinExistence type="inferred from homology"/>
<dbReference type="PANTHER" id="PTHR10795">
    <property type="entry name" value="PROPROTEIN CONVERTASE SUBTILISIN/KEXIN"/>
    <property type="match status" value="1"/>
</dbReference>
<dbReference type="InterPro" id="IPR036852">
    <property type="entry name" value="Peptidase_S8/S53_dom_sf"/>
</dbReference>
<evidence type="ECO:0000313" key="15">
    <source>
        <dbReference type="EMBL" id="KAF4395340.1"/>
    </source>
</evidence>
<dbReference type="GO" id="GO:0005576">
    <property type="term" value="C:extracellular region"/>
    <property type="evidence" value="ECO:0007669"/>
    <property type="project" value="UniProtKB-SubCell"/>
</dbReference>
<evidence type="ECO:0000259" key="13">
    <source>
        <dbReference type="Pfam" id="PF05922"/>
    </source>
</evidence>
<sequence length="757" mass="81650">MVSRNSFWYFPFLLCSLTFAIISAQTDNYIINMDSSAMPKVYSNNHAWYSATLTSTLSENAHITSSSKLIYSYTHVIKGFSASLSMEELKALEGAPGYISSIKDLPVKPDTTHTSQFLGLNPDTGAWPESHYGKDVIIGLVDTGVWPESKSFGDEGMSDIPTRWKGECESGIEFNSSLCNKKLIGARFFNKGLSAKLPNITIAVNSTRDTDGHGTHTSSTAAGNYVSGASYFGYAEGTARGVAPLARVAMYKALWDEGAYTSDIIATIDQAIMDGVDVLSLSFGLDSVPLYQDPVAIATFAARDNGVFVSTSAGNEGPDFSTLHNGIPWVLTVAAGTIDRQFTGTLNLGNGVSIPGSSVFPGNSSKSLISIIYMDKCDNPNKLKKVGHKYVVCEDRNDSLSDQFSNVENANVAGAVFITNNTDLELFIQTSFPAIFFNLKDGEIIKDYVNTNSEPKATMGFHLTHLGIKPAPSATSYTSRGPSPSCPKILKPDIMAPGSLILAAWPSNNSVATINNHSLFSNFNLLSGTSMSCPHAAGVAALIKGARRDWSPSAIHSAIMTTSYNYDNTLGPIKDIGLGNEPATPLAMGAGHINPNKALDPGLIYEVGSQDYVNLLCALNYTEKQIKIITMSTSLNCSTPSIDLNYPSFIAFFNPNDSESTMKTVREFRRTVTNVGEGKSTYVASVTPMKGLNVRVNPDKLVFQEKNEKQSFKLIIEGPIILKETVVFGYLSWKDSDNKHVVRSSIVATSFSSTALS</sequence>
<dbReference type="CDD" id="cd04852">
    <property type="entry name" value="Peptidases_S8_3"/>
    <property type="match status" value="1"/>
</dbReference>
<dbReference type="InterPro" id="IPR010259">
    <property type="entry name" value="S8pro/Inhibitor_I9"/>
</dbReference>
<comment type="similarity">
    <text evidence="2 10">Belongs to the peptidase S8 family.</text>
</comment>
<feature type="active site" description="Charge relay system" evidence="9 10">
    <location>
        <position position="530"/>
    </location>
</feature>
<feature type="domain" description="Inhibitor I9" evidence="13">
    <location>
        <begin position="28"/>
        <end position="108"/>
    </location>
</feature>
<keyword evidence="3" id="KW-0964">Secreted</keyword>
<dbReference type="InterPro" id="IPR023828">
    <property type="entry name" value="Peptidase_S8_Ser-AS"/>
</dbReference>
<dbReference type="Gene3D" id="3.50.30.30">
    <property type="match status" value="1"/>
</dbReference>
<dbReference type="InterPro" id="IPR015500">
    <property type="entry name" value="Peptidase_S8_subtilisin-rel"/>
</dbReference>
<evidence type="ECO:0000256" key="2">
    <source>
        <dbReference type="ARBA" id="ARBA00011073"/>
    </source>
</evidence>
<protein>
    <submittedName>
        <fullName evidence="15">Uncharacterized protein</fullName>
    </submittedName>
</protein>
<feature type="domain" description="Peptidase S8/S53" evidence="12">
    <location>
        <begin position="133"/>
        <end position="565"/>
    </location>
</feature>
<feature type="signal peptide" evidence="11">
    <location>
        <begin position="1"/>
        <end position="24"/>
    </location>
</feature>
<dbReference type="PROSITE" id="PS00138">
    <property type="entry name" value="SUBTILASE_SER"/>
    <property type="match status" value="1"/>
</dbReference>
<evidence type="ECO:0000256" key="7">
    <source>
        <dbReference type="ARBA" id="ARBA00022825"/>
    </source>
</evidence>
<keyword evidence="6 10" id="KW-0378">Hydrolase</keyword>
<keyword evidence="4 10" id="KW-0645">Protease</keyword>
<reference evidence="15 16" key="1">
    <citation type="journal article" date="2020" name="bioRxiv">
        <title>Sequence and annotation of 42 cannabis genomes reveals extensive copy number variation in cannabinoid synthesis and pathogen resistance genes.</title>
        <authorList>
            <person name="Mckernan K.J."/>
            <person name="Helbert Y."/>
            <person name="Kane L.T."/>
            <person name="Ebling H."/>
            <person name="Zhang L."/>
            <person name="Liu B."/>
            <person name="Eaton Z."/>
            <person name="Mclaughlin S."/>
            <person name="Kingan S."/>
            <person name="Baybayan P."/>
            <person name="Concepcion G."/>
            <person name="Jordan M."/>
            <person name="Riva A."/>
            <person name="Barbazuk W."/>
            <person name="Harkins T."/>
        </authorList>
    </citation>
    <scope>NUCLEOTIDE SEQUENCE [LARGE SCALE GENOMIC DNA]</scope>
    <source>
        <strain evidence="16">cv. Jamaican Lion 4</strain>
        <tissue evidence="15">Leaf</tissue>
    </source>
</reference>
<dbReference type="PRINTS" id="PR00723">
    <property type="entry name" value="SUBTILISIN"/>
</dbReference>
<dbReference type="Pfam" id="PF05922">
    <property type="entry name" value="Inhibitor_I9"/>
    <property type="match status" value="1"/>
</dbReference>
<accession>A0A7J6HLE4</accession>
<dbReference type="Gene3D" id="2.60.40.2310">
    <property type="match status" value="1"/>
</dbReference>